<evidence type="ECO:0000313" key="2">
    <source>
        <dbReference type="EMBL" id="SFS12385.1"/>
    </source>
</evidence>
<keyword evidence="1" id="KW-0732">Signal</keyword>
<dbReference type="PROSITE" id="PS51318">
    <property type="entry name" value="TAT"/>
    <property type="match status" value="1"/>
</dbReference>
<reference evidence="2 3" key="1">
    <citation type="submission" date="2016-10" db="EMBL/GenBank/DDBJ databases">
        <authorList>
            <person name="de Groot N.N."/>
        </authorList>
    </citation>
    <scope>NUCLEOTIDE SEQUENCE [LARGE SCALE GENOMIC DNA]</scope>
    <source>
        <strain evidence="2 3">S5-249</strain>
    </source>
</reference>
<dbReference type="AlphaFoldDB" id="A0A1I6M9J8"/>
<gene>
    <name evidence="2" type="ORF">SAMN05192580_3733</name>
</gene>
<dbReference type="Proteomes" id="UP000198824">
    <property type="component" value="Unassembled WGS sequence"/>
</dbReference>
<sequence>MNAATSRRALLGSALLAPIAAAAASLPAARPNSDEWEAALHDFDAARARYNAALDLQNAVDLRLPTAHPEAEVQAAVPETMNADDDALQRIYRTAAPNIAAVSRKLEIILANGGVGEVSWVLADLRRSNGEAQS</sequence>
<protein>
    <submittedName>
        <fullName evidence="2">Uncharacterized protein</fullName>
    </submittedName>
</protein>
<feature type="chain" id="PRO_5011762754" evidence="1">
    <location>
        <begin position="24"/>
        <end position="134"/>
    </location>
</feature>
<feature type="signal peptide" evidence="1">
    <location>
        <begin position="1"/>
        <end position="23"/>
    </location>
</feature>
<accession>A0A1I6M9J8</accession>
<dbReference type="STRING" id="1166337.SAMN05192580_3733"/>
<dbReference type="EMBL" id="FOZG01000003">
    <property type="protein sequence ID" value="SFS12385.1"/>
    <property type="molecule type" value="Genomic_DNA"/>
</dbReference>
<evidence type="ECO:0000256" key="1">
    <source>
        <dbReference type="SAM" id="SignalP"/>
    </source>
</evidence>
<organism evidence="2 3">
    <name type="scientific">Sphingomonas jatrophae</name>
    <dbReference type="NCBI Taxonomy" id="1166337"/>
    <lineage>
        <taxon>Bacteria</taxon>
        <taxon>Pseudomonadati</taxon>
        <taxon>Pseudomonadota</taxon>
        <taxon>Alphaproteobacteria</taxon>
        <taxon>Sphingomonadales</taxon>
        <taxon>Sphingomonadaceae</taxon>
        <taxon>Sphingomonas</taxon>
    </lineage>
</organism>
<proteinExistence type="predicted"/>
<dbReference type="RefSeq" id="WP_093317015.1">
    <property type="nucleotide sequence ID" value="NZ_FOZG01000003.1"/>
</dbReference>
<evidence type="ECO:0000313" key="3">
    <source>
        <dbReference type="Proteomes" id="UP000198824"/>
    </source>
</evidence>
<dbReference type="InterPro" id="IPR006311">
    <property type="entry name" value="TAT_signal"/>
</dbReference>
<keyword evidence="3" id="KW-1185">Reference proteome</keyword>
<name>A0A1I6M9J8_9SPHN</name>